<evidence type="ECO:0000256" key="7">
    <source>
        <dbReference type="ARBA" id="ARBA00023163"/>
    </source>
</evidence>
<keyword evidence="4" id="KW-0805">Transcription regulation</keyword>
<dbReference type="SMART" id="SM00398">
    <property type="entry name" value="HMG"/>
    <property type="match status" value="1"/>
</dbReference>
<keyword evidence="3" id="KW-0879">Wnt signaling pathway</keyword>
<keyword evidence="6" id="KW-0010">Activator</keyword>
<dbReference type="InterPro" id="IPR036910">
    <property type="entry name" value="HMG_box_dom_sf"/>
</dbReference>
<feature type="DNA-binding region" description="HMG box" evidence="9">
    <location>
        <begin position="347"/>
        <end position="415"/>
    </location>
</feature>
<dbReference type="Pfam" id="PF00505">
    <property type="entry name" value="HMG_box"/>
    <property type="match status" value="1"/>
</dbReference>
<comment type="subcellular location">
    <subcellularLocation>
        <location evidence="1">Nucleus</location>
    </subcellularLocation>
</comment>
<dbReference type="OrthoDB" id="2307332at2759"/>
<dbReference type="PANTHER" id="PTHR10373">
    <property type="entry name" value="TRANSCRIPTION FACTOR 7 FAMILY MEMBER"/>
    <property type="match status" value="1"/>
</dbReference>
<accession>A0A291LM05</accession>
<dbReference type="AlphaFoldDB" id="A0A291LM05"/>
<dbReference type="GO" id="GO:0060070">
    <property type="term" value="P:canonical Wnt signaling pathway"/>
    <property type="evidence" value="ECO:0007669"/>
    <property type="project" value="TreeGrafter"/>
</dbReference>
<evidence type="ECO:0000256" key="10">
    <source>
        <dbReference type="SAM" id="MobiDB-lite"/>
    </source>
</evidence>
<dbReference type="SMART" id="SM01366">
    <property type="entry name" value="c-clamp"/>
    <property type="match status" value="1"/>
</dbReference>
<keyword evidence="7" id="KW-0804">Transcription</keyword>
<evidence type="ECO:0000313" key="12">
    <source>
        <dbReference type="EMBL" id="ATI22080.1"/>
    </source>
</evidence>
<sequence length="635" mass="70632">MAQIVNSSEECTCKDEVRVYKDEGEEEDEKNRSSENLSEDKVNLVTEGEDQKPLNFSDIFRPSYDAVFNAPFADYLFPPYPGSYAAAFSQDSSFTSKVPFMPPNPGTFGFMPFSMRDAIESCGLNGALGFSNAYPFSSRNGFMFEHLWHSLPPGPHISALCSENFASMWANSNSQSFSLLNPFMSSVASSTNNPVVTGSESSSSSIATTSTTVIASTSSNSTLTTSKDTLNSNGLMYVPSPLKPTPINLSTYSPLSLKCSSASKETTNNSNSEKWNETSTSNAIYPALQFLSNISVASSTTSSCITNIKVEKSNNTHSKNNNKKQDSLHELRFCKSTHHKDSPKPHIKKPLNAFMLFMKEMRQTVQEECTLKESAAINQILGKKWHTLSREEQSKYYEIAKKEKQLHIQLFPDWSARDNYAIHSKHKKKRRLSQTGYVDNTDCKSNDNNNMKKCRARYGIEQMSQWCKPCRRKKKCIRFLKNDDNDMIAKDSKHITFQKSKDSSIYDLDSIGDKDPFSDDRKSYSSQAPSPQGPFLSDNEPSVPPNNCINEINKTTSSSQSSIVNKMSCSSFKPQIEFGGKIEPTIKGLEQSNSASTNTNSEFSSNIIPSPSSAFSSLKSSVNQEKLNSTQLITI</sequence>
<evidence type="ECO:0000256" key="8">
    <source>
        <dbReference type="ARBA" id="ARBA00023242"/>
    </source>
</evidence>
<protein>
    <submittedName>
        <fullName evidence="12">TCF-3</fullName>
    </submittedName>
</protein>
<dbReference type="Gene3D" id="4.10.900.10">
    <property type="entry name" value="TCF3-CBD (Catenin binding domain)"/>
    <property type="match status" value="1"/>
</dbReference>
<dbReference type="InterPro" id="IPR024940">
    <property type="entry name" value="TCF/LEF"/>
</dbReference>
<evidence type="ECO:0000256" key="6">
    <source>
        <dbReference type="ARBA" id="ARBA00023159"/>
    </source>
</evidence>
<evidence type="ECO:0000259" key="11">
    <source>
        <dbReference type="PROSITE" id="PS50118"/>
    </source>
</evidence>
<dbReference type="GO" id="GO:1990907">
    <property type="term" value="C:beta-catenin-TCF complex"/>
    <property type="evidence" value="ECO:0007669"/>
    <property type="project" value="TreeGrafter"/>
</dbReference>
<evidence type="ECO:0000256" key="3">
    <source>
        <dbReference type="ARBA" id="ARBA00022687"/>
    </source>
</evidence>
<feature type="region of interest" description="Disordered" evidence="10">
    <location>
        <begin position="20"/>
        <end position="43"/>
    </location>
</feature>
<keyword evidence="5 9" id="KW-0238">DNA-binding</keyword>
<dbReference type="InterPro" id="IPR027397">
    <property type="entry name" value="Catenin-bd_sf"/>
</dbReference>
<dbReference type="PANTHER" id="PTHR10373:SF38">
    <property type="entry name" value="PROTEIN PANGOLIN, ISOFORM J"/>
    <property type="match status" value="1"/>
</dbReference>
<organism evidence="12">
    <name type="scientific">Schmidtea mediterranea</name>
    <name type="common">Freshwater planarian flatworm</name>
    <dbReference type="NCBI Taxonomy" id="79327"/>
    <lineage>
        <taxon>Eukaryota</taxon>
        <taxon>Metazoa</taxon>
        <taxon>Spiralia</taxon>
        <taxon>Lophotrochozoa</taxon>
        <taxon>Platyhelminthes</taxon>
        <taxon>Rhabditophora</taxon>
        <taxon>Seriata</taxon>
        <taxon>Tricladida</taxon>
        <taxon>Continenticola</taxon>
        <taxon>Geoplanoidea</taxon>
        <taxon>Dugesiidae</taxon>
        <taxon>Schmidtea</taxon>
    </lineage>
</organism>
<reference evidence="12" key="1">
    <citation type="journal article" date="2017" name="PLoS Genet.">
        <title>A C-terminally truncated form of beta-catenin acts as a novel regulator of Wnt/beta-catenin signaling in planarians.</title>
        <authorList>
            <person name="Su H."/>
            <person name="Sureda-Gomez M."/>
            <person name="Rabaneda-Lombarte N."/>
            <person name="Gelabert M."/>
            <person name="Xie J."/>
            <person name="Wu W."/>
            <person name="Adell T."/>
        </authorList>
    </citation>
    <scope>NUCLEOTIDE SEQUENCE</scope>
</reference>
<feature type="domain" description="HMG box" evidence="11">
    <location>
        <begin position="347"/>
        <end position="415"/>
    </location>
</feature>
<dbReference type="GO" id="GO:0000981">
    <property type="term" value="F:DNA-binding transcription factor activity, RNA polymerase II-specific"/>
    <property type="evidence" value="ECO:0007669"/>
    <property type="project" value="TreeGrafter"/>
</dbReference>
<dbReference type="GO" id="GO:0000785">
    <property type="term" value="C:chromatin"/>
    <property type="evidence" value="ECO:0007669"/>
    <property type="project" value="TreeGrafter"/>
</dbReference>
<dbReference type="FunFam" id="1.10.30.10:FF:000001">
    <property type="entry name" value="transcription factor 7 isoform X2"/>
    <property type="match status" value="1"/>
</dbReference>
<proteinExistence type="evidence at transcript level"/>
<dbReference type="InterPro" id="IPR009071">
    <property type="entry name" value="HMG_box_dom"/>
</dbReference>
<name>A0A291LM05_SCHMD</name>
<evidence type="ECO:0000256" key="1">
    <source>
        <dbReference type="ARBA" id="ARBA00004123"/>
    </source>
</evidence>
<feature type="compositionally biased region" description="Basic and acidic residues" evidence="10">
    <location>
        <begin position="29"/>
        <end position="42"/>
    </location>
</feature>
<dbReference type="PROSITE" id="PS50118">
    <property type="entry name" value="HMG_BOX_2"/>
    <property type="match status" value="1"/>
</dbReference>
<evidence type="ECO:0000256" key="5">
    <source>
        <dbReference type="ARBA" id="ARBA00023125"/>
    </source>
</evidence>
<dbReference type="Gene3D" id="1.10.30.10">
    <property type="entry name" value="High mobility group box domain"/>
    <property type="match status" value="1"/>
</dbReference>
<keyword evidence="8 9" id="KW-0539">Nucleus</keyword>
<dbReference type="GO" id="GO:0000978">
    <property type="term" value="F:RNA polymerase II cis-regulatory region sequence-specific DNA binding"/>
    <property type="evidence" value="ECO:0007669"/>
    <property type="project" value="TreeGrafter"/>
</dbReference>
<evidence type="ECO:0000256" key="4">
    <source>
        <dbReference type="ARBA" id="ARBA00023015"/>
    </source>
</evidence>
<evidence type="ECO:0000256" key="2">
    <source>
        <dbReference type="ARBA" id="ARBA00006569"/>
    </source>
</evidence>
<dbReference type="CDD" id="cd21996">
    <property type="entry name" value="HMG-box_TCF7-like"/>
    <property type="match status" value="1"/>
</dbReference>
<dbReference type="SUPFAM" id="SSF47095">
    <property type="entry name" value="HMG-box"/>
    <property type="match status" value="1"/>
</dbReference>
<comment type="similarity">
    <text evidence="2">Belongs to the TCF/LEF family.</text>
</comment>
<dbReference type="EMBL" id="KY196228">
    <property type="protein sequence ID" value="ATI22080.1"/>
    <property type="molecule type" value="mRNA"/>
</dbReference>
<evidence type="ECO:0000256" key="9">
    <source>
        <dbReference type="PROSITE-ProRule" id="PRU00267"/>
    </source>
</evidence>
<feature type="compositionally biased region" description="Basic and acidic residues" evidence="10">
    <location>
        <begin position="511"/>
        <end position="523"/>
    </location>
</feature>
<feature type="region of interest" description="Disordered" evidence="10">
    <location>
        <begin position="507"/>
        <end position="546"/>
    </location>
</feature>